<dbReference type="InterPro" id="IPR015943">
    <property type="entry name" value="WD40/YVTN_repeat-like_dom_sf"/>
</dbReference>
<dbReference type="AlphaFoldDB" id="A0A0C9RGR4"/>
<dbReference type="GO" id="GO:0005654">
    <property type="term" value="C:nucleoplasm"/>
    <property type="evidence" value="ECO:0007669"/>
    <property type="project" value="UniProtKB-SubCell"/>
</dbReference>
<evidence type="ECO:0000256" key="2">
    <source>
        <dbReference type="ARBA" id="ARBA00022552"/>
    </source>
</evidence>
<proteinExistence type="inferred from homology"/>
<dbReference type="EMBL" id="GCHU01025607">
    <property type="protein sequence ID" value="JAG85566.1"/>
    <property type="molecule type" value="Transcribed_RNA"/>
</dbReference>
<reference evidence="9" key="1">
    <citation type="submission" date="2015-02" db="EMBL/GenBank/DDBJ databases">
        <title>A transcriptome of Wollemia nobilis - a relic of Gondwana.</title>
        <authorList>
            <person name="Chia J.Y."/>
            <person name="Leong Y.S."/>
            <person name="Abdul Karim S."/>
            <person name="Wan Azmi N."/>
            <person name="Hercus R."/>
            <person name="Croft L."/>
        </authorList>
    </citation>
    <scope>NUCLEOTIDE SEQUENCE</scope>
    <source>
        <strain evidence="9">MaeBrown</strain>
        <tissue evidence="9">Leaf</tissue>
    </source>
</reference>
<dbReference type="GO" id="GO:0000466">
    <property type="term" value="P:maturation of 5.8S rRNA from tricistronic rRNA transcript (SSU-rRNA, 5.8S rRNA, LSU-rRNA)"/>
    <property type="evidence" value="ECO:0007669"/>
    <property type="project" value="UniProtKB-UniRule"/>
</dbReference>
<dbReference type="PANTHER" id="PTHR19855">
    <property type="entry name" value="WD40 REPEAT PROTEIN 12, 37"/>
    <property type="match status" value="1"/>
</dbReference>
<dbReference type="Pfam" id="PF08154">
    <property type="entry name" value="NLE"/>
    <property type="match status" value="1"/>
</dbReference>
<feature type="repeat" description="WD" evidence="7">
    <location>
        <begin position="276"/>
        <end position="316"/>
    </location>
</feature>
<dbReference type="Gene3D" id="2.130.10.10">
    <property type="entry name" value="YVTN repeat-like/Quinoprotein amine dehydrogenase"/>
    <property type="match status" value="1"/>
</dbReference>
<dbReference type="InterPro" id="IPR036322">
    <property type="entry name" value="WD40_repeat_dom_sf"/>
</dbReference>
<comment type="similarity">
    <text evidence="6">Belongs to the WD repeat WDR12/YTM1 family.</text>
</comment>
<dbReference type="InterPro" id="IPR028599">
    <property type="entry name" value="WDR12/Ytm1"/>
</dbReference>
<dbReference type="InterPro" id="IPR019775">
    <property type="entry name" value="WD40_repeat_CS"/>
</dbReference>
<accession>A0A0C9RGR4</accession>
<dbReference type="GO" id="GO:0005730">
    <property type="term" value="C:nucleolus"/>
    <property type="evidence" value="ECO:0007669"/>
    <property type="project" value="UniProtKB-SubCell"/>
</dbReference>
<dbReference type="GO" id="GO:0000463">
    <property type="term" value="P:maturation of LSU-rRNA from tricistronic rRNA transcript (SSU-rRNA, 5.8S rRNA, LSU-rRNA)"/>
    <property type="evidence" value="ECO:0007669"/>
    <property type="project" value="UniProtKB-UniRule"/>
</dbReference>
<feature type="domain" description="NLE" evidence="8">
    <location>
        <begin position="18"/>
        <end position="81"/>
    </location>
</feature>
<keyword evidence="1 6" id="KW-0690">Ribosome biogenesis</keyword>
<keyword evidence="3 7" id="KW-0853">WD repeat</keyword>
<comment type="function">
    <text evidence="6">Required for maturation of ribosomal RNAs and formation of the large ribosomal subunit.</text>
</comment>
<dbReference type="PANTHER" id="PTHR19855:SF11">
    <property type="entry name" value="RIBOSOME BIOGENESIS PROTEIN WDR12"/>
    <property type="match status" value="1"/>
</dbReference>
<feature type="repeat" description="WD" evidence="7">
    <location>
        <begin position="205"/>
        <end position="246"/>
    </location>
</feature>
<dbReference type="InterPro" id="IPR020472">
    <property type="entry name" value="WD40_PAC1"/>
</dbReference>
<name>A0A0C9RGR4_9CONI</name>
<dbReference type="PROSITE" id="PS50082">
    <property type="entry name" value="WD_REPEATS_2"/>
    <property type="match status" value="4"/>
</dbReference>
<evidence type="ECO:0000256" key="4">
    <source>
        <dbReference type="ARBA" id="ARBA00022737"/>
    </source>
</evidence>
<keyword evidence="4" id="KW-0677">Repeat</keyword>
<evidence type="ECO:0000256" key="5">
    <source>
        <dbReference type="ARBA" id="ARBA00023242"/>
    </source>
</evidence>
<dbReference type="PROSITE" id="PS00678">
    <property type="entry name" value="WD_REPEATS_1"/>
    <property type="match status" value="3"/>
</dbReference>
<feature type="repeat" description="WD" evidence="7">
    <location>
        <begin position="148"/>
        <end position="195"/>
    </location>
</feature>
<keyword evidence="5 6" id="KW-0539">Nucleus</keyword>
<protein>
    <recommendedName>
        <fullName evidence="6">Ribosome biogenesis protein WDR12 homolog</fullName>
    </recommendedName>
</protein>
<evidence type="ECO:0000259" key="8">
    <source>
        <dbReference type="Pfam" id="PF08154"/>
    </source>
</evidence>
<dbReference type="GO" id="GO:0030687">
    <property type="term" value="C:preribosome, large subunit precursor"/>
    <property type="evidence" value="ECO:0007669"/>
    <property type="project" value="UniProtKB-UniRule"/>
</dbReference>
<feature type="repeat" description="WD" evidence="7">
    <location>
        <begin position="362"/>
        <end position="404"/>
    </location>
</feature>
<evidence type="ECO:0000313" key="9">
    <source>
        <dbReference type="EMBL" id="JAG85566.1"/>
    </source>
</evidence>
<sequence length="441" mass="49257">MEEENGYDYAYDESSRQVQVRFTTKLPPHLRVPPTSYAVPANVNRLALSKVINDLLRHEKPQPFDFIIEGELIRTSLEELLLIKGISAEKILNIEYILAVRPPNPEEPWLHDDWVSAVDGSYSSFIFTGSYDSMGRIWKPEGLCTHVLEGHKDAITSAAFVKLSDSSESLLNLVTASKDQTLRLWQFNPNKEVANMKTVRTCRVLKGHTSSVQTVSASPRHNLICSGSWDCSIKIWEISGELETESNGVLLKKRKLEYASLPTKQLDSQAGASRTLEGHTECVSAVVWYEKGTIYSASWDHSVRSWDVETGINATTLGCGKALNCLSLGGESSALIAAGGADNVLRIWDPRMPGTLRPVLQFSKHKSWITACKWHPKSWHHIISASFDGTLKLWDVRSQIPLITLEAHQSKVLCADWWKVDSVVTGGNDSKLRIFADTNIR</sequence>
<dbReference type="Pfam" id="PF00400">
    <property type="entry name" value="WD40"/>
    <property type="match status" value="6"/>
</dbReference>
<dbReference type="SMART" id="SM00320">
    <property type="entry name" value="WD40"/>
    <property type="match status" value="7"/>
</dbReference>
<dbReference type="InterPro" id="IPR012972">
    <property type="entry name" value="NLE"/>
</dbReference>
<dbReference type="PROSITE" id="PS50294">
    <property type="entry name" value="WD_REPEATS_REGION"/>
    <property type="match status" value="3"/>
</dbReference>
<dbReference type="CDD" id="cd00200">
    <property type="entry name" value="WD40"/>
    <property type="match status" value="1"/>
</dbReference>
<evidence type="ECO:0000256" key="3">
    <source>
        <dbReference type="ARBA" id="ARBA00022574"/>
    </source>
</evidence>
<dbReference type="GO" id="GO:0043021">
    <property type="term" value="F:ribonucleoprotein complex binding"/>
    <property type="evidence" value="ECO:0007669"/>
    <property type="project" value="UniProtKB-UniRule"/>
</dbReference>
<evidence type="ECO:0000256" key="6">
    <source>
        <dbReference type="HAMAP-Rule" id="MF_03029"/>
    </source>
</evidence>
<evidence type="ECO:0000256" key="1">
    <source>
        <dbReference type="ARBA" id="ARBA00022517"/>
    </source>
</evidence>
<dbReference type="InterPro" id="IPR001680">
    <property type="entry name" value="WD40_rpt"/>
</dbReference>
<evidence type="ECO:0000256" key="7">
    <source>
        <dbReference type="PROSITE-ProRule" id="PRU00221"/>
    </source>
</evidence>
<dbReference type="SUPFAM" id="SSF50978">
    <property type="entry name" value="WD40 repeat-like"/>
    <property type="match status" value="1"/>
</dbReference>
<organism evidence="9">
    <name type="scientific">Wollemia nobilis</name>
    <dbReference type="NCBI Taxonomy" id="56998"/>
    <lineage>
        <taxon>Eukaryota</taxon>
        <taxon>Viridiplantae</taxon>
        <taxon>Streptophyta</taxon>
        <taxon>Embryophyta</taxon>
        <taxon>Tracheophyta</taxon>
        <taxon>Spermatophyta</taxon>
        <taxon>Pinopsida</taxon>
        <taxon>Pinidae</taxon>
        <taxon>Conifers II</taxon>
        <taxon>Araucariales</taxon>
        <taxon>Araucariaceae</taxon>
        <taxon>Wollemia</taxon>
    </lineage>
</organism>
<dbReference type="PRINTS" id="PR00320">
    <property type="entry name" value="GPROTEINBRPT"/>
</dbReference>
<comment type="subcellular location">
    <subcellularLocation>
        <location evidence="6">Nucleus</location>
        <location evidence="6">Nucleolus</location>
    </subcellularLocation>
    <subcellularLocation>
        <location evidence="6">Nucleus</location>
        <location evidence="6">Nucleoplasm</location>
    </subcellularLocation>
</comment>
<keyword evidence="2 6" id="KW-0698">rRNA processing</keyword>
<dbReference type="HAMAP" id="MF_03029">
    <property type="entry name" value="WDR12"/>
    <property type="match status" value="1"/>
</dbReference>